<organism evidence="2 3">
    <name type="scientific">Clostridium polyendosporum</name>
    <dbReference type="NCBI Taxonomy" id="69208"/>
    <lineage>
        <taxon>Bacteria</taxon>
        <taxon>Bacillati</taxon>
        <taxon>Bacillota</taxon>
        <taxon>Clostridia</taxon>
        <taxon>Eubacteriales</taxon>
        <taxon>Clostridiaceae</taxon>
        <taxon>Clostridium</taxon>
    </lineage>
</organism>
<reference evidence="2" key="1">
    <citation type="submission" date="2021-03" db="EMBL/GenBank/DDBJ databases">
        <title>Taxonomic study of Clostridium polyendosporum from meadow-gley soil under rice.</title>
        <authorList>
            <person name="Kobayashi H."/>
            <person name="Tanizawa Y."/>
            <person name="Yagura M."/>
        </authorList>
    </citation>
    <scope>NUCLEOTIDE SEQUENCE</scope>
    <source>
        <strain evidence="2">JCM 30710</strain>
    </source>
</reference>
<evidence type="ECO:0000313" key="2">
    <source>
        <dbReference type="EMBL" id="GIM30661.1"/>
    </source>
</evidence>
<gene>
    <name evidence="2" type="ORF">CPJCM30710_33270</name>
</gene>
<feature type="transmembrane region" description="Helical" evidence="1">
    <location>
        <begin position="35"/>
        <end position="55"/>
    </location>
</feature>
<comment type="caution">
    <text evidence="2">The sequence shown here is derived from an EMBL/GenBank/DDBJ whole genome shotgun (WGS) entry which is preliminary data.</text>
</comment>
<dbReference type="AlphaFoldDB" id="A0A919VIE6"/>
<proteinExistence type="predicted"/>
<feature type="transmembrane region" description="Helical" evidence="1">
    <location>
        <begin position="67"/>
        <end position="90"/>
    </location>
</feature>
<sequence>MRKDRFITIGILPLMWLIYFAFEFITGRIHSDYDIIMNLLPTILFAFVGWIIYLFGERNSQGISKKAMWIIFLIIFLLDQGIKLIIKLWFFDKTFFLIGEFLSFNPIINTEGSWLNARFGVGVSFTALIAANVLALLIFIEAYRYYIHKGNKDFWADMCFIFITAGCLCSLIDKIFYGGSLDFIGISSLFIADFKDIYINLAILFFALCIYFNDYWKTEEESTLKEDMESIRRFFIFIKNDISSILKK</sequence>
<dbReference type="GO" id="GO:0016020">
    <property type="term" value="C:membrane"/>
    <property type="evidence" value="ECO:0007669"/>
    <property type="project" value="InterPro"/>
</dbReference>
<evidence type="ECO:0000313" key="3">
    <source>
        <dbReference type="Proteomes" id="UP000679179"/>
    </source>
</evidence>
<dbReference type="GO" id="GO:0004190">
    <property type="term" value="F:aspartic-type endopeptidase activity"/>
    <property type="evidence" value="ECO:0007669"/>
    <property type="project" value="InterPro"/>
</dbReference>
<feature type="transmembrane region" description="Helical" evidence="1">
    <location>
        <begin position="154"/>
        <end position="177"/>
    </location>
</feature>
<dbReference type="GO" id="GO:0006508">
    <property type="term" value="P:proteolysis"/>
    <property type="evidence" value="ECO:0007669"/>
    <property type="project" value="InterPro"/>
</dbReference>
<dbReference type="InterPro" id="IPR001872">
    <property type="entry name" value="Peptidase_A8"/>
</dbReference>
<dbReference type="Proteomes" id="UP000679179">
    <property type="component" value="Unassembled WGS sequence"/>
</dbReference>
<protein>
    <recommendedName>
        <fullName evidence="4">Signal peptidase II</fullName>
    </recommendedName>
</protein>
<dbReference type="Pfam" id="PF01252">
    <property type="entry name" value="Peptidase_A8"/>
    <property type="match status" value="1"/>
</dbReference>
<keyword evidence="1" id="KW-0812">Transmembrane</keyword>
<dbReference type="RefSeq" id="WP_212905329.1">
    <property type="nucleotide sequence ID" value="NZ_BOPZ01000049.1"/>
</dbReference>
<keyword evidence="1" id="KW-1133">Transmembrane helix</keyword>
<evidence type="ECO:0008006" key="4">
    <source>
        <dbReference type="Google" id="ProtNLM"/>
    </source>
</evidence>
<feature type="transmembrane region" description="Helical" evidence="1">
    <location>
        <begin position="7"/>
        <end position="29"/>
    </location>
</feature>
<keyword evidence="1" id="KW-0472">Membrane</keyword>
<keyword evidence="3" id="KW-1185">Reference proteome</keyword>
<feature type="transmembrane region" description="Helical" evidence="1">
    <location>
        <begin position="119"/>
        <end position="142"/>
    </location>
</feature>
<evidence type="ECO:0000256" key="1">
    <source>
        <dbReference type="SAM" id="Phobius"/>
    </source>
</evidence>
<dbReference type="EMBL" id="BOPZ01000049">
    <property type="protein sequence ID" value="GIM30661.1"/>
    <property type="molecule type" value="Genomic_DNA"/>
</dbReference>
<feature type="transmembrane region" description="Helical" evidence="1">
    <location>
        <begin position="197"/>
        <end position="216"/>
    </location>
</feature>
<accession>A0A919VIE6</accession>
<name>A0A919VIE6_9CLOT</name>